<feature type="compositionally biased region" description="Low complexity" evidence="1">
    <location>
        <begin position="387"/>
        <end position="397"/>
    </location>
</feature>
<comment type="caution">
    <text evidence="4">The sequence shown here is derived from an EMBL/GenBank/DDBJ whole genome shotgun (WGS) entry which is preliminary data.</text>
</comment>
<feature type="region of interest" description="Disordered" evidence="1">
    <location>
        <begin position="372"/>
        <end position="428"/>
    </location>
</feature>
<keyword evidence="2" id="KW-1133">Transmembrane helix</keyword>
<feature type="transmembrane region" description="Helical" evidence="2">
    <location>
        <begin position="244"/>
        <end position="265"/>
    </location>
</feature>
<protein>
    <submittedName>
        <fullName evidence="4">Uncharacterized protein</fullName>
    </submittedName>
</protein>
<dbReference type="Proteomes" id="UP001530293">
    <property type="component" value="Unassembled WGS sequence"/>
</dbReference>
<dbReference type="EMBL" id="JALLBG020000228">
    <property type="protein sequence ID" value="KAL3758518.1"/>
    <property type="molecule type" value="Genomic_DNA"/>
</dbReference>
<gene>
    <name evidence="4" type="ORF">ACHAWU_008272</name>
</gene>
<feature type="chain" id="PRO_5044800864" evidence="3">
    <location>
        <begin position="20"/>
        <end position="462"/>
    </location>
</feature>
<evidence type="ECO:0000256" key="2">
    <source>
        <dbReference type="SAM" id="Phobius"/>
    </source>
</evidence>
<proteinExistence type="predicted"/>
<organism evidence="4 5">
    <name type="scientific">Discostella pseudostelligera</name>
    <dbReference type="NCBI Taxonomy" id="259834"/>
    <lineage>
        <taxon>Eukaryota</taxon>
        <taxon>Sar</taxon>
        <taxon>Stramenopiles</taxon>
        <taxon>Ochrophyta</taxon>
        <taxon>Bacillariophyta</taxon>
        <taxon>Coscinodiscophyceae</taxon>
        <taxon>Thalassiosirophycidae</taxon>
        <taxon>Stephanodiscales</taxon>
        <taxon>Stephanodiscaceae</taxon>
        <taxon>Discostella</taxon>
    </lineage>
</organism>
<accession>A0ABD3M464</accession>
<dbReference type="AlphaFoldDB" id="A0ABD3M464"/>
<feature type="compositionally biased region" description="Polar residues" evidence="1">
    <location>
        <begin position="372"/>
        <end position="385"/>
    </location>
</feature>
<keyword evidence="5" id="KW-1185">Reference proteome</keyword>
<keyword evidence="2" id="KW-0812">Transmembrane</keyword>
<keyword evidence="2" id="KW-0472">Membrane</keyword>
<feature type="signal peptide" evidence="3">
    <location>
        <begin position="1"/>
        <end position="19"/>
    </location>
</feature>
<keyword evidence="3" id="KW-0732">Signal</keyword>
<name>A0ABD3M464_9STRA</name>
<feature type="compositionally biased region" description="Acidic residues" evidence="1">
    <location>
        <begin position="398"/>
        <end position="409"/>
    </location>
</feature>
<evidence type="ECO:0000256" key="1">
    <source>
        <dbReference type="SAM" id="MobiDB-lite"/>
    </source>
</evidence>
<sequence>MRLQHLVASLLLVSSTALAQPSSNATSANDSIMAIGSSTDATKTNTLTYECNSWIATLYASDLDSSNGLSEAEYHTFLSNIEDPPHLAEYFVRGIPSFNQLAWVFRAVHKSLACRCQNFGMGEGCCTGDDAEILLNGLGRGNDTTTTVEKVDEEYVDFVCQQIAYVLSASISGHTPTPTARPTVSSSIPHSLGSVTSSPIIGASDPLSFSLKPTVYAPVEVVTDVIVVEGASEQEQTSGIGTGGIVGINIAVFLAIISVIALVSYRHKLERSRLRKQAVDNLLEEDIEATPQVANKSPGLISVREIHSADEGFETQVLPECNPAADEILALISLVETNTTHGPSHFESALPYIESESDPDSHAPSYIESVSSYLGSEADPSSHSAPSYLESTSSYLESEPDPESEEDESCASSSVWSGSDAGDTASTNYYRKGTDGTALAALGVASTVTAKLMAPSTPNEKR</sequence>
<reference evidence="4 5" key="1">
    <citation type="submission" date="2024-10" db="EMBL/GenBank/DDBJ databases">
        <title>Updated reference genomes for cyclostephanoid diatoms.</title>
        <authorList>
            <person name="Roberts W.R."/>
            <person name="Alverson A.J."/>
        </authorList>
    </citation>
    <scope>NUCLEOTIDE SEQUENCE [LARGE SCALE GENOMIC DNA]</scope>
    <source>
        <strain evidence="4 5">AJA232-27</strain>
    </source>
</reference>
<evidence type="ECO:0000313" key="4">
    <source>
        <dbReference type="EMBL" id="KAL3758518.1"/>
    </source>
</evidence>
<evidence type="ECO:0000256" key="3">
    <source>
        <dbReference type="SAM" id="SignalP"/>
    </source>
</evidence>
<evidence type="ECO:0000313" key="5">
    <source>
        <dbReference type="Proteomes" id="UP001530293"/>
    </source>
</evidence>